<proteinExistence type="predicted"/>
<name>A0ABX8JEU6_9BACT</name>
<dbReference type="Proteomes" id="UP000683493">
    <property type="component" value="Chromosome"/>
</dbReference>
<keyword evidence="2" id="KW-1185">Reference proteome</keyword>
<dbReference type="EMBL" id="CP076724">
    <property type="protein sequence ID" value="QWV96923.1"/>
    <property type="molecule type" value="Genomic_DNA"/>
</dbReference>
<evidence type="ECO:0000313" key="1">
    <source>
        <dbReference type="EMBL" id="QWV96923.1"/>
    </source>
</evidence>
<reference evidence="1 2" key="1">
    <citation type="submission" date="2021-06" db="EMBL/GenBank/DDBJ databases">
        <title>Gemonas diversity in paddy soil.</title>
        <authorList>
            <person name="Liu G."/>
        </authorList>
    </citation>
    <scope>NUCLEOTIDE SEQUENCE [LARGE SCALE GENOMIC DNA]</scope>
    <source>
        <strain evidence="1 2">RG29</strain>
    </source>
</reference>
<protein>
    <submittedName>
        <fullName evidence="1">Uncharacterized protein</fullName>
    </submittedName>
</protein>
<organism evidence="1 2">
    <name type="scientific">Geomonas diazotrophica</name>
    <dbReference type="NCBI Taxonomy" id="2843197"/>
    <lineage>
        <taxon>Bacteria</taxon>
        <taxon>Pseudomonadati</taxon>
        <taxon>Thermodesulfobacteriota</taxon>
        <taxon>Desulfuromonadia</taxon>
        <taxon>Geobacterales</taxon>
        <taxon>Geobacteraceae</taxon>
        <taxon>Geomonas</taxon>
    </lineage>
</organism>
<evidence type="ECO:0000313" key="2">
    <source>
        <dbReference type="Proteomes" id="UP000683493"/>
    </source>
</evidence>
<sequence>MMLTDILILDQEELKLVRDKYIDCKLDKLSPSDSMIQQYRITIDVDNENSYYNFLLDNCIAMSSHNFYFRVKVDTIFFERIRRRRLA</sequence>
<gene>
    <name evidence="1" type="ORF">KP005_16455</name>
</gene>
<accession>A0ABX8JEU6</accession>